<dbReference type="OrthoDB" id="9800955at2"/>
<dbReference type="Gene3D" id="3.20.20.80">
    <property type="entry name" value="Glycosidases"/>
    <property type="match status" value="1"/>
</dbReference>
<evidence type="ECO:0000256" key="4">
    <source>
        <dbReference type="ARBA" id="ARBA00023277"/>
    </source>
</evidence>
<dbReference type="SUPFAM" id="SSF51445">
    <property type="entry name" value="(Trans)glycosidases"/>
    <property type="match status" value="1"/>
</dbReference>
<organism evidence="10 13">
    <name type="scientific">Lachnotalea glycerini</name>
    <dbReference type="NCBI Taxonomy" id="1763509"/>
    <lineage>
        <taxon>Bacteria</taxon>
        <taxon>Bacillati</taxon>
        <taxon>Bacillota</taxon>
        <taxon>Clostridia</taxon>
        <taxon>Lachnospirales</taxon>
        <taxon>Lachnospiraceae</taxon>
        <taxon>Lachnotalea</taxon>
    </lineage>
</organism>
<evidence type="ECO:0000256" key="6">
    <source>
        <dbReference type="ARBA" id="ARBA00023326"/>
    </source>
</evidence>
<dbReference type="InterPro" id="IPR050386">
    <property type="entry name" value="Glycosyl_hydrolase_5"/>
</dbReference>
<proteinExistence type="inferred from homology"/>
<dbReference type="EMBL" id="QICS01000015">
    <property type="protein sequence ID" value="PXV85713.1"/>
    <property type="molecule type" value="Genomic_DNA"/>
</dbReference>
<evidence type="ECO:0000313" key="11">
    <source>
        <dbReference type="EMBL" id="RDY30700.1"/>
    </source>
</evidence>
<feature type="chain" id="PRO_5038223320" evidence="8">
    <location>
        <begin position="25"/>
        <end position="397"/>
    </location>
</feature>
<dbReference type="RefSeq" id="WP_094377948.1">
    <property type="nucleotide sequence ID" value="NZ_NOKA02000030.1"/>
</dbReference>
<evidence type="ECO:0000256" key="1">
    <source>
        <dbReference type="ARBA" id="ARBA00005641"/>
    </source>
</evidence>
<keyword evidence="5 7" id="KW-0326">Glycosidase</keyword>
<dbReference type="AlphaFoldDB" id="A0A255IED1"/>
<keyword evidence="3" id="KW-0136">Cellulose degradation</keyword>
<protein>
    <submittedName>
        <fullName evidence="10">Endoglucanase</fullName>
    </submittedName>
    <submittedName>
        <fullName evidence="11">Glycoside hydrolase family 5 protein</fullName>
    </submittedName>
</protein>
<dbReference type="Proteomes" id="UP000216411">
    <property type="component" value="Unassembled WGS sequence"/>
</dbReference>
<dbReference type="EMBL" id="NOKA02000030">
    <property type="protein sequence ID" value="RDY30700.1"/>
    <property type="molecule type" value="Genomic_DNA"/>
</dbReference>
<dbReference type="PANTHER" id="PTHR31297">
    <property type="entry name" value="GLUCAN ENDO-1,6-BETA-GLUCOSIDASE B"/>
    <property type="match status" value="1"/>
</dbReference>
<keyword evidence="6" id="KW-0624">Polysaccharide degradation</keyword>
<comment type="caution">
    <text evidence="10">The sequence shown here is derived from an EMBL/GenBank/DDBJ whole genome shotgun (WGS) entry which is preliminary data.</text>
</comment>
<dbReference type="GO" id="GO:0030245">
    <property type="term" value="P:cellulose catabolic process"/>
    <property type="evidence" value="ECO:0007669"/>
    <property type="project" value="UniProtKB-KW"/>
</dbReference>
<evidence type="ECO:0000256" key="8">
    <source>
        <dbReference type="SAM" id="SignalP"/>
    </source>
</evidence>
<keyword evidence="2 7" id="KW-0378">Hydrolase</keyword>
<dbReference type="GO" id="GO:0008422">
    <property type="term" value="F:beta-glucosidase activity"/>
    <property type="evidence" value="ECO:0007669"/>
    <property type="project" value="TreeGrafter"/>
</dbReference>
<sequence length="397" mass="44586">MRKITMMTVAICTALSMLVGFSNCDDVNAANSLPETKELEVAADSAGTMRNITTMQLVREMGVGINLGNTLESTGSWINNSSVSNYETAWGSPVITKNMIQGYAKEGFGVLRIPVAWSNMMGDNYTINTAYMARVKEITDWALDSGMYVILNIHWDGGWFENFPTDKNNCMYKYERIWTQICATFKNYGDHLMFESFNEEGNWSNVWNIYSGTSGSGKNTAYSLLNEINQKFVNVVRSSGGNNYKRHLLIAGYNTDIQLTCDSLFKMPTDSSNRLAVSIHYYTPSTFAILEKDESWGKMRTDWGSAADYAELNSNMDLLKTRFIDKGIPVIMGEFGITATNNKSSDTIRLYLSSVCKAAYSRQIAPVLWDITGLFYNRSTCKMNDQLLLQQLMSAKN</sequence>
<dbReference type="Pfam" id="PF00150">
    <property type="entry name" value="Cellulase"/>
    <property type="match status" value="1"/>
</dbReference>
<name>A0A255IED1_9FIRM</name>
<dbReference type="PANTHER" id="PTHR31297:SF41">
    <property type="entry name" value="ENDOGLUCANASE, PUTATIVE (AFU_ORTHOLOGUE AFUA_5G01830)-RELATED"/>
    <property type="match status" value="1"/>
</dbReference>
<evidence type="ECO:0000259" key="9">
    <source>
        <dbReference type="Pfam" id="PF00150"/>
    </source>
</evidence>
<dbReference type="GO" id="GO:0005576">
    <property type="term" value="C:extracellular region"/>
    <property type="evidence" value="ECO:0007669"/>
    <property type="project" value="TreeGrafter"/>
</dbReference>
<reference evidence="11 12" key="1">
    <citation type="journal article" date="2017" name="Genome Announc.">
        <title>Draft Genome Sequence of a Sporulating and Motile Strain of Lachnotalea glycerini Isolated from Water in Quebec City, Canada.</title>
        <authorList>
            <person name="Maheux A.F."/>
            <person name="Boudreau D.K."/>
            <person name="Berube E."/>
            <person name="Boissinot M."/>
            <person name="Raymond F."/>
            <person name="Brodeur S."/>
            <person name="Corbeil J."/>
            <person name="Isabel S."/>
            <person name="Omar R.F."/>
            <person name="Bergeron M.G."/>
        </authorList>
    </citation>
    <scope>NUCLEOTIDE SEQUENCE [LARGE SCALE GENOMIC DNA]</scope>
    <source>
        <strain evidence="11 12">CCRI-19302</strain>
    </source>
</reference>
<evidence type="ECO:0000256" key="3">
    <source>
        <dbReference type="ARBA" id="ARBA00023001"/>
    </source>
</evidence>
<evidence type="ECO:0000256" key="5">
    <source>
        <dbReference type="ARBA" id="ARBA00023295"/>
    </source>
</evidence>
<keyword evidence="4" id="KW-0119">Carbohydrate metabolism</keyword>
<feature type="domain" description="Glycoside hydrolase family 5" evidence="9">
    <location>
        <begin position="77"/>
        <end position="372"/>
    </location>
</feature>
<evidence type="ECO:0000313" key="12">
    <source>
        <dbReference type="Proteomes" id="UP000216411"/>
    </source>
</evidence>
<keyword evidence="8" id="KW-0732">Signal</keyword>
<dbReference type="InterPro" id="IPR017853">
    <property type="entry name" value="GH"/>
</dbReference>
<reference evidence="10 13" key="2">
    <citation type="submission" date="2018-05" db="EMBL/GenBank/DDBJ databases">
        <title>Genomic Encyclopedia of Type Strains, Phase IV (KMG-IV): sequencing the most valuable type-strain genomes for metagenomic binning, comparative biology and taxonomic classification.</title>
        <authorList>
            <person name="Goeker M."/>
        </authorList>
    </citation>
    <scope>NUCLEOTIDE SEQUENCE [LARGE SCALE GENOMIC DNA]</scope>
    <source>
        <strain evidence="10 13">DSM 28816</strain>
    </source>
</reference>
<feature type="signal peptide" evidence="8">
    <location>
        <begin position="1"/>
        <end position="24"/>
    </location>
</feature>
<evidence type="ECO:0000256" key="7">
    <source>
        <dbReference type="RuleBase" id="RU361153"/>
    </source>
</evidence>
<keyword evidence="12" id="KW-1185">Reference proteome</keyword>
<dbReference type="InterPro" id="IPR001547">
    <property type="entry name" value="Glyco_hydro_5"/>
</dbReference>
<evidence type="ECO:0000313" key="13">
    <source>
        <dbReference type="Proteomes" id="UP000247523"/>
    </source>
</evidence>
<dbReference type="Proteomes" id="UP000247523">
    <property type="component" value="Unassembled WGS sequence"/>
</dbReference>
<dbReference type="GO" id="GO:0009986">
    <property type="term" value="C:cell surface"/>
    <property type="evidence" value="ECO:0007669"/>
    <property type="project" value="TreeGrafter"/>
</dbReference>
<comment type="similarity">
    <text evidence="1 7">Belongs to the glycosyl hydrolase 5 (cellulase A) family.</text>
</comment>
<reference evidence="11" key="3">
    <citation type="submission" date="2018-07" db="EMBL/GenBank/DDBJ databases">
        <authorList>
            <person name="Quirk P.G."/>
            <person name="Krulwich T.A."/>
        </authorList>
    </citation>
    <scope>NUCLEOTIDE SEQUENCE</scope>
    <source>
        <strain evidence="11">CCRI-19302</strain>
    </source>
</reference>
<evidence type="ECO:0000256" key="2">
    <source>
        <dbReference type="ARBA" id="ARBA00022801"/>
    </source>
</evidence>
<accession>A0A255IED1</accession>
<evidence type="ECO:0000313" key="10">
    <source>
        <dbReference type="EMBL" id="PXV85713.1"/>
    </source>
</evidence>
<gene>
    <name evidence="10" type="ORF">C8E03_11567</name>
    <name evidence="11" type="ORF">CG710_013330</name>
</gene>